<feature type="transmembrane region" description="Helical" evidence="9">
    <location>
        <begin position="168"/>
        <end position="191"/>
    </location>
</feature>
<feature type="compositionally biased region" description="Polar residues" evidence="8">
    <location>
        <begin position="544"/>
        <end position="558"/>
    </location>
</feature>
<protein>
    <recommendedName>
        <fullName evidence="10">SSD domain-containing protein</fullName>
    </recommendedName>
</protein>
<name>V5EU67_KALBG</name>
<feature type="transmembrane region" description="Helical" evidence="9">
    <location>
        <begin position="138"/>
        <end position="156"/>
    </location>
</feature>
<keyword evidence="4" id="KW-0677">Repeat</keyword>
<dbReference type="PROSITE" id="PS50156">
    <property type="entry name" value="SSD"/>
    <property type="match status" value="1"/>
</dbReference>
<dbReference type="HOGENOM" id="CLU_444903_0_0_1"/>
<evidence type="ECO:0000313" key="11">
    <source>
        <dbReference type="EMBL" id="EST05609.1"/>
    </source>
</evidence>
<dbReference type="InterPro" id="IPR053958">
    <property type="entry name" value="HMGCR/SNAP/NPC1-like_SSD"/>
</dbReference>
<dbReference type="Pfam" id="PF12349">
    <property type="entry name" value="Sterol-sensing"/>
    <property type="match status" value="1"/>
</dbReference>
<evidence type="ECO:0000256" key="5">
    <source>
        <dbReference type="ARBA" id="ARBA00022824"/>
    </source>
</evidence>
<reference evidence="12" key="1">
    <citation type="journal article" date="2013" name="Genome Announc.">
        <title>Draft genome sequence of Pseudozyma brasiliensis sp. nov. strain GHG001, a high producer of endo-1,4-xylanase isolated from an insect pest of sugarcane.</title>
        <authorList>
            <person name="Oliveira J.V.D.C."/>
            <person name="dos Santos R.A.C."/>
            <person name="Borges T.A."/>
            <person name="Riano-Pachon D.M."/>
            <person name="Goldman G.H."/>
        </authorList>
    </citation>
    <scope>NUCLEOTIDE SEQUENCE [LARGE SCALE GENOMIC DNA]</scope>
    <source>
        <strain evidence="12">GHG001</strain>
    </source>
</reference>
<dbReference type="SUPFAM" id="SSF82866">
    <property type="entry name" value="Multidrug efflux transporter AcrB transmembrane domain"/>
    <property type="match status" value="1"/>
</dbReference>
<keyword evidence="9" id="KW-1133">Transmembrane helix</keyword>
<evidence type="ECO:0000256" key="9">
    <source>
        <dbReference type="SAM" id="Phobius"/>
    </source>
</evidence>
<dbReference type="GO" id="GO:0045540">
    <property type="term" value="P:regulation of cholesterol biosynthetic process"/>
    <property type="evidence" value="ECO:0007669"/>
    <property type="project" value="TreeGrafter"/>
</dbReference>
<evidence type="ECO:0000256" key="2">
    <source>
        <dbReference type="ARBA" id="ARBA00004394"/>
    </source>
</evidence>
<dbReference type="eggNOG" id="KOG1933">
    <property type="taxonomic scope" value="Eukaryota"/>
</dbReference>
<keyword evidence="6" id="KW-0333">Golgi apparatus</keyword>
<dbReference type="STRING" id="1365824.V5EU67"/>
<evidence type="ECO:0000256" key="3">
    <source>
        <dbReference type="ARBA" id="ARBA00022574"/>
    </source>
</evidence>
<evidence type="ECO:0000256" key="4">
    <source>
        <dbReference type="ARBA" id="ARBA00022737"/>
    </source>
</evidence>
<keyword evidence="12" id="KW-1185">Reference proteome</keyword>
<dbReference type="Proteomes" id="UP000019377">
    <property type="component" value="Unassembled WGS sequence"/>
</dbReference>
<dbReference type="InterPro" id="IPR030225">
    <property type="entry name" value="SCAP"/>
</dbReference>
<feature type="region of interest" description="Disordered" evidence="8">
    <location>
        <begin position="315"/>
        <end position="352"/>
    </location>
</feature>
<proteinExistence type="predicted"/>
<dbReference type="GO" id="GO:0032936">
    <property type="term" value="C:SREBP-SCAP complex"/>
    <property type="evidence" value="ECO:0007669"/>
    <property type="project" value="TreeGrafter"/>
</dbReference>
<dbReference type="PANTHER" id="PTHR46378">
    <property type="entry name" value="STEROL REGULATORY ELEMENT-BINDING PROTEIN CLEAVAGE-ACTIVATING PROTEIN"/>
    <property type="match status" value="1"/>
</dbReference>
<evidence type="ECO:0000259" key="10">
    <source>
        <dbReference type="PROSITE" id="PS50156"/>
    </source>
</evidence>
<keyword evidence="9" id="KW-0812">Transmembrane</keyword>
<dbReference type="AlphaFoldDB" id="V5EU67"/>
<keyword evidence="3" id="KW-0853">WD repeat</keyword>
<feature type="transmembrane region" description="Helical" evidence="9">
    <location>
        <begin position="502"/>
        <end position="526"/>
    </location>
</feature>
<evidence type="ECO:0000256" key="6">
    <source>
        <dbReference type="ARBA" id="ARBA00023034"/>
    </source>
</evidence>
<keyword evidence="7 9" id="KW-0472">Membrane</keyword>
<feature type="transmembrane region" description="Helical" evidence="9">
    <location>
        <begin position="373"/>
        <end position="392"/>
    </location>
</feature>
<evidence type="ECO:0000313" key="12">
    <source>
        <dbReference type="Proteomes" id="UP000019377"/>
    </source>
</evidence>
<feature type="compositionally biased region" description="Basic and acidic residues" evidence="8">
    <location>
        <begin position="315"/>
        <end position="327"/>
    </location>
</feature>
<dbReference type="EMBL" id="KI545891">
    <property type="protein sequence ID" value="EST05609.1"/>
    <property type="molecule type" value="Genomic_DNA"/>
</dbReference>
<keyword evidence="5" id="KW-0256">Endoplasmic reticulum</keyword>
<dbReference type="GO" id="GO:0000139">
    <property type="term" value="C:Golgi membrane"/>
    <property type="evidence" value="ECO:0007669"/>
    <property type="project" value="UniProtKB-SubCell"/>
</dbReference>
<sequence>MDSFASSGRKHVNSLSDLRMIWDDAHDLRAIDMGDAKVLLDHTARQSPAATEHAASTFSRPRCQSIRVEHVFITTDDVMAGRGPRFGVLENRILNSALQLQNSIETELRNSLGRGHEPGLVLQFAPDPASSRRKPTHLFLLTAYAFIIIYISRGLVNLRKVHSRFGLAFTGTIQLLISMITSVSICALLGIRLTLVPWELLPFVIVVVGSENMYSLTKAIVDTPLSLPVSSRIAHGLGKVGLPITLTTLADIVLLLVIALFIGVRAVREFCIFAVFSLVMDWFLQMSFFVTILSIDMQRLELADLLTQGTRISRKQDSLSQSHDRHLNGPGSTNNDDADRKPHPARHQRNGAEGRSGNIVIAALSKVWNARTARTASLTLILVYMGGLYLYYGTGYPSHQKTSYVLPDDWDTIRQPPSTDSAFDPYGHLDNNGHAALPWWTSSPSADLWTSLNPLGAEELRIDVKPWTILSLRSSTEGQTPPSVATFAGWALFRPRIRAVVWFAKLVVLPISGTTALLWMLLLYLLKDTELLDAQRDKSEADPSDSSNGSADPASHSSVTSRTTVIASAHSCDIEFLVHDGGLAASIDNGGGIHVWRLDGGGAASEDARRTSSP</sequence>
<evidence type="ECO:0000256" key="7">
    <source>
        <dbReference type="ARBA" id="ARBA00023136"/>
    </source>
</evidence>
<comment type="subcellular location">
    <subcellularLocation>
        <location evidence="1">Endoplasmic reticulum</location>
    </subcellularLocation>
    <subcellularLocation>
        <location evidence="2">Golgi apparatus membrane</location>
    </subcellularLocation>
</comment>
<dbReference type="OrthoDB" id="6510177at2759"/>
<feature type="transmembrane region" description="Helical" evidence="9">
    <location>
        <begin position="270"/>
        <end position="295"/>
    </location>
</feature>
<feature type="region of interest" description="Disordered" evidence="8">
    <location>
        <begin position="536"/>
        <end position="558"/>
    </location>
</feature>
<feature type="transmembrane region" description="Helical" evidence="9">
    <location>
        <begin position="200"/>
        <end position="221"/>
    </location>
</feature>
<organism evidence="11 12">
    <name type="scientific">Kalmanozyma brasiliensis (strain GHG001)</name>
    <name type="common">Yeast</name>
    <name type="synonym">Pseudozyma brasiliensis</name>
    <dbReference type="NCBI Taxonomy" id="1365824"/>
    <lineage>
        <taxon>Eukaryota</taxon>
        <taxon>Fungi</taxon>
        <taxon>Dikarya</taxon>
        <taxon>Basidiomycota</taxon>
        <taxon>Ustilaginomycotina</taxon>
        <taxon>Ustilaginomycetes</taxon>
        <taxon>Ustilaginales</taxon>
        <taxon>Ustilaginaceae</taxon>
        <taxon>Kalmanozyma</taxon>
    </lineage>
</organism>
<accession>V5EU67</accession>
<feature type="transmembrane region" description="Helical" evidence="9">
    <location>
        <begin position="241"/>
        <end position="263"/>
    </location>
</feature>
<dbReference type="GO" id="GO:0032934">
    <property type="term" value="F:sterol binding"/>
    <property type="evidence" value="ECO:0007669"/>
    <property type="project" value="InterPro"/>
</dbReference>
<evidence type="ECO:0000256" key="8">
    <source>
        <dbReference type="SAM" id="MobiDB-lite"/>
    </source>
</evidence>
<evidence type="ECO:0000256" key="1">
    <source>
        <dbReference type="ARBA" id="ARBA00004240"/>
    </source>
</evidence>
<dbReference type="GO" id="GO:0005789">
    <property type="term" value="C:endoplasmic reticulum membrane"/>
    <property type="evidence" value="ECO:0007669"/>
    <property type="project" value="InterPro"/>
</dbReference>
<feature type="domain" description="SSD" evidence="10">
    <location>
        <begin position="136"/>
        <end position="295"/>
    </location>
</feature>
<gene>
    <name evidence="11" type="ORF">PSEUBRA_SCAF5g02488</name>
</gene>
<dbReference type="InterPro" id="IPR000731">
    <property type="entry name" value="SSD"/>
</dbReference>
<dbReference type="GO" id="GO:0032933">
    <property type="term" value="P:SREBP signaling pathway"/>
    <property type="evidence" value="ECO:0007669"/>
    <property type="project" value="InterPro"/>
</dbReference>
<dbReference type="PANTHER" id="PTHR46378:SF1">
    <property type="entry name" value="STEROL REGULATORY ELEMENT-BINDING PROTEIN CLEAVAGE-ACTIVATING PROTEIN"/>
    <property type="match status" value="1"/>
</dbReference>